<dbReference type="PANTHER" id="PTHR13779:SF7">
    <property type="entry name" value="ATPASE WRNIP1"/>
    <property type="match status" value="1"/>
</dbReference>
<feature type="domain" description="AAA+ ATPase" evidence="7">
    <location>
        <begin position="69"/>
        <end position="186"/>
    </location>
</feature>
<dbReference type="CDD" id="cd00009">
    <property type="entry name" value="AAA"/>
    <property type="match status" value="1"/>
</dbReference>
<keyword evidence="9" id="KW-1185">Reference proteome</keyword>
<dbReference type="InterPro" id="IPR032423">
    <property type="entry name" value="AAA_assoc_2"/>
</dbReference>
<dbReference type="InterPro" id="IPR008921">
    <property type="entry name" value="DNA_pol3_clamp-load_cplx_C"/>
</dbReference>
<dbReference type="InterPro" id="IPR021886">
    <property type="entry name" value="MgsA_C"/>
</dbReference>
<dbReference type="Pfam" id="PF00004">
    <property type="entry name" value="AAA"/>
    <property type="match status" value="1"/>
</dbReference>
<keyword evidence="6" id="KW-0067">ATP-binding</keyword>
<dbReference type="Proteomes" id="UP000014227">
    <property type="component" value="Chromosome I"/>
</dbReference>
<dbReference type="SUPFAM" id="SSF48019">
    <property type="entry name" value="post-AAA+ oligomerization domain-like"/>
    <property type="match status" value="1"/>
</dbReference>
<dbReference type="SMART" id="SM00382">
    <property type="entry name" value="AAA"/>
    <property type="match status" value="1"/>
</dbReference>
<dbReference type="HOGENOM" id="CLU_017985_0_3_0"/>
<protein>
    <recommendedName>
        <fullName evidence="3">Replication-associated recombination protein A</fullName>
    </recommendedName>
</protein>
<dbReference type="RefSeq" id="WP_016482944.1">
    <property type="nucleotide sequence ID" value="NC_021487.1"/>
</dbReference>
<evidence type="ECO:0000256" key="5">
    <source>
        <dbReference type="ARBA" id="ARBA00022741"/>
    </source>
</evidence>
<dbReference type="Pfam" id="PF12002">
    <property type="entry name" value="MgsA_C"/>
    <property type="match status" value="1"/>
</dbReference>
<evidence type="ECO:0000256" key="1">
    <source>
        <dbReference type="ARBA" id="ARBA00002393"/>
    </source>
</evidence>
<dbReference type="SUPFAM" id="SSF52540">
    <property type="entry name" value="P-loop containing nucleoside triphosphate hydrolases"/>
    <property type="match status" value="1"/>
</dbReference>
<dbReference type="Pfam" id="PF16193">
    <property type="entry name" value="AAA_assoc_2"/>
    <property type="match status" value="1"/>
</dbReference>
<dbReference type="KEGG" id="ccz:CCALI_01595"/>
<dbReference type="GO" id="GO:0008047">
    <property type="term" value="F:enzyme activator activity"/>
    <property type="evidence" value="ECO:0007669"/>
    <property type="project" value="TreeGrafter"/>
</dbReference>
<dbReference type="FunCoup" id="S0EVG2">
    <property type="interactions" value="380"/>
</dbReference>
<dbReference type="PANTHER" id="PTHR13779">
    <property type="entry name" value="WERNER HELICASE-INTERACTING PROTEIN 1 FAMILY MEMBER"/>
    <property type="match status" value="1"/>
</dbReference>
<dbReference type="Gene3D" id="1.20.272.10">
    <property type="match status" value="1"/>
</dbReference>
<comment type="function">
    <text evidence="1">DNA-dependent ATPase that plays important roles in cellular responses to stalled DNA replication processes.</text>
</comment>
<dbReference type="InterPro" id="IPR003593">
    <property type="entry name" value="AAA+_ATPase"/>
</dbReference>
<dbReference type="InterPro" id="IPR051314">
    <property type="entry name" value="AAA_ATPase_RarA/MGS1/WRNIP1"/>
</dbReference>
<dbReference type="EMBL" id="HF951689">
    <property type="protein sequence ID" value="CCW35411.1"/>
    <property type="molecule type" value="Genomic_DNA"/>
</dbReference>
<dbReference type="FunFam" id="1.20.272.10:FF:000001">
    <property type="entry name" value="Putative AAA family ATPase"/>
    <property type="match status" value="1"/>
</dbReference>
<reference evidence="9" key="1">
    <citation type="submission" date="2013-03" db="EMBL/GenBank/DDBJ databases">
        <title>Genome sequence of Chthonomonas calidirosea, the first sequenced genome from the Armatimonadetes phylum (formally candidate division OP10).</title>
        <authorList>
            <person name="Lee K.C.Y."/>
            <person name="Morgan X.C."/>
            <person name="Dunfield P.F."/>
            <person name="Tamas I."/>
            <person name="Houghton K.M."/>
            <person name="Vyssotski M."/>
            <person name="Ryan J.L.J."/>
            <person name="Lagutin K."/>
            <person name="McDonald I.R."/>
            <person name="Stott M.B."/>
        </authorList>
    </citation>
    <scope>NUCLEOTIDE SEQUENCE [LARGE SCALE GENOMIC DNA]</scope>
    <source>
        <strain evidence="9">DSM 23976 / ICMP 18418 / T49</strain>
    </source>
</reference>
<dbReference type="GO" id="GO:0003677">
    <property type="term" value="F:DNA binding"/>
    <property type="evidence" value="ECO:0007669"/>
    <property type="project" value="InterPro"/>
</dbReference>
<dbReference type="Gene3D" id="3.40.50.300">
    <property type="entry name" value="P-loop containing nucleotide triphosphate hydrolases"/>
    <property type="match status" value="1"/>
</dbReference>
<dbReference type="InParanoid" id="S0EVG2"/>
<accession>S0EVG2</accession>
<dbReference type="eggNOG" id="COG2256">
    <property type="taxonomic scope" value="Bacteria"/>
</dbReference>
<dbReference type="GO" id="GO:0005524">
    <property type="term" value="F:ATP binding"/>
    <property type="evidence" value="ECO:0007669"/>
    <property type="project" value="UniProtKB-KW"/>
</dbReference>
<dbReference type="InterPro" id="IPR027417">
    <property type="entry name" value="P-loop_NTPase"/>
</dbReference>
<dbReference type="InterPro" id="IPR003959">
    <property type="entry name" value="ATPase_AAA_core"/>
</dbReference>
<dbReference type="PATRIC" id="fig|1303518.3.peg.1635"/>
<dbReference type="Gene3D" id="1.10.3710.10">
    <property type="entry name" value="DNA polymerase III clamp loader subunits, C-terminal domain"/>
    <property type="match status" value="1"/>
</dbReference>
<evidence type="ECO:0000259" key="7">
    <source>
        <dbReference type="SMART" id="SM00382"/>
    </source>
</evidence>
<organism evidence="8 9">
    <name type="scientific">Chthonomonas calidirosea (strain DSM 23976 / ICMP 18418 / T49)</name>
    <dbReference type="NCBI Taxonomy" id="1303518"/>
    <lineage>
        <taxon>Bacteria</taxon>
        <taxon>Bacillati</taxon>
        <taxon>Armatimonadota</taxon>
        <taxon>Chthonomonadia</taxon>
        <taxon>Chthonomonadales</taxon>
        <taxon>Chthonomonadaceae</taxon>
        <taxon>Chthonomonas</taxon>
    </lineage>
</organism>
<dbReference type="STRING" id="454171.CP488_02500"/>
<evidence type="ECO:0000313" key="8">
    <source>
        <dbReference type="EMBL" id="CCW35411.1"/>
    </source>
</evidence>
<dbReference type="GO" id="GO:0000731">
    <property type="term" value="P:DNA synthesis involved in DNA repair"/>
    <property type="evidence" value="ECO:0007669"/>
    <property type="project" value="TreeGrafter"/>
</dbReference>
<gene>
    <name evidence="8" type="ORF">CCALI_01595</name>
</gene>
<evidence type="ECO:0000313" key="9">
    <source>
        <dbReference type="Proteomes" id="UP000014227"/>
    </source>
</evidence>
<keyword evidence="4" id="KW-0235">DNA replication</keyword>
<dbReference type="FunFam" id="1.10.8.60:FF:000029">
    <property type="entry name" value="Replication-associated recombination protein A"/>
    <property type="match status" value="1"/>
</dbReference>
<comment type="similarity">
    <text evidence="2">Belongs to the AAA ATPase family. RarA/MGS1/WRNIP1 subfamily.</text>
</comment>
<dbReference type="AlphaFoldDB" id="S0EVG2"/>
<evidence type="ECO:0000256" key="3">
    <source>
        <dbReference type="ARBA" id="ARBA00020776"/>
    </source>
</evidence>
<evidence type="ECO:0000256" key="2">
    <source>
        <dbReference type="ARBA" id="ARBA00008959"/>
    </source>
</evidence>
<dbReference type="FunFam" id="3.40.50.300:FF:000137">
    <property type="entry name" value="Replication-associated recombination protein A"/>
    <property type="match status" value="1"/>
</dbReference>
<evidence type="ECO:0000256" key="4">
    <source>
        <dbReference type="ARBA" id="ARBA00022705"/>
    </source>
</evidence>
<dbReference type="CDD" id="cd18139">
    <property type="entry name" value="HLD_clamp_RarA"/>
    <property type="match status" value="1"/>
</dbReference>
<dbReference type="GO" id="GO:0017116">
    <property type="term" value="F:single-stranded DNA helicase activity"/>
    <property type="evidence" value="ECO:0007669"/>
    <property type="project" value="TreeGrafter"/>
</dbReference>
<dbReference type="Gene3D" id="1.10.8.60">
    <property type="match status" value="1"/>
</dbReference>
<evidence type="ECO:0000256" key="6">
    <source>
        <dbReference type="ARBA" id="ARBA00022840"/>
    </source>
</evidence>
<name>S0EVG2_CHTCT</name>
<dbReference type="GO" id="GO:0006261">
    <property type="term" value="P:DNA-templated DNA replication"/>
    <property type="evidence" value="ECO:0007669"/>
    <property type="project" value="TreeGrafter"/>
</dbReference>
<keyword evidence="5" id="KW-0547">Nucleotide-binding</keyword>
<sequence>MGFSTGGSQGPHLFQEEELESHPSMGAQEIEGHMPLAARMRPRSLEEFLGQHKIVGAQGPLRRAILADHIPSALFWGPPGCGKSTLAQIVARTTKSHFESYSALTLGVAEARKIVETARRLKQSGRRTILFLDEIHRWNRAQQDALLEPVENGTLVLIGATTENPYFTIAGPLLSRMQLFHFEPLEPQTLYKLLERALQDEERGLGSLAIVAEPEALELLAINAHGDARRALNALEAVASLLSPDGEGRRHLTMQLVQQHLEVFGYDRRGDEHYNTISAFIKSVRGSDPNAALYWLAKMLEGGEDIGFIARRLLILAAEDVGNADPMGLVVASAMAEAVERVGLPEARILLAQATAYLAAAPKSNAAYLGIERALAEIRAHGAKPVPAHLLDAHSVEGHLTEQPYLYPHNYPGHYVAQSYLPEGVEGLPFYEPTDQGYEAEIKRGMQRRLLADNITKKGTS</sequence>
<dbReference type="GO" id="GO:0016887">
    <property type="term" value="F:ATP hydrolysis activity"/>
    <property type="evidence" value="ECO:0007669"/>
    <property type="project" value="InterPro"/>
</dbReference>
<proteinExistence type="inferred from homology"/>